<protein>
    <submittedName>
        <fullName evidence="2">15491_t:CDS:1</fullName>
    </submittedName>
</protein>
<evidence type="ECO:0000313" key="2">
    <source>
        <dbReference type="EMBL" id="CAG8754099.1"/>
    </source>
</evidence>
<evidence type="ECO:0000256" key="1">
    <source>
        <dbReference type="SAM" id="Phobius"/>
    </source>
</evidence>
<gene>
    <name evidence="2" type="ORF">GMARGA_LOCUS16722</name>
</gene>
<name>A0ABN7VC86_GIGMA</name>
<dbReference type="EMBL" id="CAJVQB010012255">
    <property type="protein sequence ID" value="CAG8754099.1"/>
    <property type="molecule type" value="Genomic_DNA"/>
</dbReference>
<keyword evidence="1" id="KW-1133">Transmembrane helix</keyword>
<reference evidence="2 3" key="1">
    <citation type="submission" date="2021-06" db="EMBL/GenBank/DDBJ databases">
        <authorList>
            <person name="Kallberg Y."/>
            <person name="Tangrot J."/>
            <person name="Rosling A."/>
        </authorList>
    </citation>
    <scope>NUCLEOTIDE SEQUENCE [LARGE SCALE GENOMIC DNA]</scope>
    <source>
        <strain evidence="2 3">120-4 pot B 10/14</strain>
    </source>
</reference>
<keyword evidence="1" id="KW-0472">Membrane</keyword>
<feature type="transmembrane region" description="Helical" evidence="1">
    <location>
        <begin position="201"/>
        <end position="234"/>
    </location>
</feature>
<comment type="caution">
    <text evidence="2">The sequence shown here is derived from an EMBL/GenBank/DDBJ whole genome shotgun (WGS) entry which is preliminary data.</text>
</comment>
<dbReference type="Proteomes" id="UP000789901">
    <property type="component" value="Unassembled WGS sequence"/>
</dbReference>
<evidence type="ECO:0000313" key="3">
    <source>
        <dbReference type="Proteomes" id="UP000789901"/>
    </source>
</evidence>
<proteinExistence type="predicted"/>
<keyword evidence="3" id="KW-1185">Reference proteome</keyword>
<sequence>NWKENDASNLLRHLFNKKAEKLGWEVFWEIHPKTKSLDKHKLIATYPKAANYLNLELYSSKEKWDKAYTNKFFTAGISSTLHIEDHPSLCELAAILKLQLSNEAQYINHNEWYHANTSAQLKSASAKCFPEIDHILKEYLTEEIRHKIIQSLYYYTIKENEELPNDSYAEESYDRQQIHPFLFWKTSLKTKLSKHTKFNDIIASTLTILLFLLTIHIYAHACYLLILVWFAGIFDLSG</sequence>
<organism evidence="2 3">
    <name type="scientific">Gigaspora margarita</name>
    <dbReference type="NCBI Taxonomy" id="4874"/>
    <lineage>
        <taxon>Eukaryota</taxon>
        <taxon>Fungi</taxon>
        <taxon>Fungi incertae sedis</taxon>
        <taxon>Mucoromycota</taxon>
        <taxon>Glomeromycotina</taxon>
        <taxon>Glomeromycetes</taxon>
        <taxon>Diversisporales</taxon>
        <taxon>Gigasporaceae</taxon>
        <taxon>Gigaspora</taxon>
    </lineage>
</organism>
<keyword evidence="1" id="KW-0812">Transmembrane</keyword>
<feature type="non-terminal residue" evidence="2">
    <location>
        <position position="1"/>
    </location>
</feature>
<accession>A0ABN7VC86</accession>